<dbReference type="InterPro" id="IPR001387">
    <property type="entry name" value="Cro/C1-type_HTH"/>
</dbReference>
<dbReference type="Proteomes" id="UP000317422">
    <property type="component" value="Unassembled WGS sequence"/>
</dbReference>
<name>A0A543NNJ2_9ACTN</name>
<dbReference type="Pfam" id="PF13560">
    <property type="entry name" value="HTH_31"/>
    <property type="match status" value="1"/>
</dbReference>
<dbReference type="CDD" id="cd00093">
    <property type="entry name" value="HTH_XRE"/>
    <property type="match status" value="1"/>
</dbReference>
<dbReference type="GO" id="GO:0003677">
    <property type="term" value="F:DNA binding"/>
    <property type="evidence" value="ECO:0007669"/>
    <property type="project" value="UniProtKB-KW"/>
</dbReference>
<dbReference type="AlphaFoldDB" id="A0A543NNJ2"/>
<reference evidence="2 3" key="1">
    <citation type="submission" date="2019-06" db="EMBL/GenBank/DDBJ databases">
        <title>Sequencing the genomes of 1000 actinobacteria strains.</title>
        <authorList>
            <person name="Klenk H.-P."/>
        </authorList>
    </citation>
    <scope>NUCLEOTIDE SEQUENCE [LARGE SCALE GENOMIC DNA]</scope>
    <source>
        <strain evidence="2 3">DSM 45015</strain>
    </source>
</reference>
<dbReference type="SUPFAM" id="SSF47413">
    <property type="entry name" value="lambda repressor-like DNA-binding domains"/>
    <property type="match status" value="1"/>
</dbReference>
<dbReference type="OrthoDB" id="3425390at2"/>
<dbReference type="RefSeq" id="WP_141924763.1">
    <property type="nucleotide sequence ID" value="NZ_VFQC01000001.1"/>
</dbReference>
<dbReference type="InterPro" id="IPR010982">
    <property type="entry name" value="Lambda_DNA-bd_dom_sf"/>
</dbReference>
<dbReference type="PROSITE" id="PS50943">
    <property type="entry name" value="HTH_CROC1"/>
    <property type="match status" value="1"/>
</dbReference>
<evidence type="ECO:0000313" key="2">
    <source>
        <dbReference type="EMBL" id="TQN33395.1"/>
    </source>
</evidence>
<evidence type="ECO:0000313" key="3">
    <source>
        <dbReference type="Proteomes" id="UP000317422"/>
    </source>
</evidence>
<organism evidence="2 3">
    <name type="scientific">Haloactinospora alba</name>
    <dbReference type="NCBI Taxonomy" id="405555"/>
    <lineage>
        <taxon>Bacteria</taxon>
        <taxon>Bacillati</taxon>
        <taxon>Actinomycetota</taxon>
        <taxon>Actinomycetes</taxon>
        <taxon>Streptosporangiales</taxon>
        <taxon>Nocardiopsidaceae</taxon>
        <taxon>Haloactinospora</taxon>
    </lineage>
</organism>
<feature type="domain" description="HTH cro/C1-type" evidence="1">
    <location>
        <begin position="8"/>
        <end position="55"/>
    </location>
</feature>
<keyword evidence="3" id="KW-1185">Reference proteome</keyword>
<dbReference type="InterPro" id="IPR043917">
    <property type="entry name" value="DUF5753"/>
</dbReference>
<proteinExistence type="predicted"/>
<gene>
    <name evidence="2" type="ORF">FHX37_3410</name>
</gene>
<protein>
    <submittedName>
        <fullName evidence="2">DNA-binding XRE family transcriptional regulator</fullName>
    </submittedName>
</protein>
<keyword evidence="2" id="KW-0238">DNA-binding</keyword>
<dbReference type="Pfam" id="PF19054">
    <property type="entry name" value="DUF5753"/>
    <property type="match status" value="1"/>
</dbReference>
<accession>A0A543NNJ2</accession>
<sequence length="255" mass="28128">MNDLQRELRRLRKQRGLTQAQVADAIGYVPSAASNWETGRTTPDRATAKKLDEFFAARGGLVRIWEETTQADGVPPWLRDDKQLSERAVSIEVVTPVLVPALLESPLYARYALAEGRPSDPMGAIEELVRVRCSQLDQLGKDVRVFATFPETGLTGVPYPARKEQATHLLERIASDRVRVHMIPSGSILAGVTSPFQIYRLQDGSRVATSEHTNGTIIVNETLGVQRLQDLARTALGSALPADDTFRKLKEISDA</sequence>
<dbReference type="EMBL" id="VFQC01000001">
    <property type="protein sequence ID" value="TQN33395.1"/>
    <property type="molecule type" value="Genomic_DNA"/>
</dbReference>
<dbReference type="SMART" id="SM00530">
    <property type="entry name" value="HTH_XRE"/>
    <property type="match status" value="1"/>
</dbReference>
<evidence type="ECO:0000259" key="1">
    <source>
        <dbReference type="PROSITE" id="PS50943"/>
    </source>
</evidence>
<dbReference type="Gene3D" id="1.10.260.40">
    <property type="entry name" value="lambda repressor-like DNA-binding domains"/>
    <property type="match status" value="1"/>
</dbReference>
<comment type="caution">
    <text evidence="2">The sequence shown here is derived from an EMBL/GenBank/DDBJ whole genome shotgun (WGS) entry which is preliminary data.</text>
</comment>